<dbReference type="AlphaFoldDB" id="A0A326UL96"/>
<dbReference type="EMBL" id="QKUF01000007">
    <property type="protein sequence ID" value="PZW30504.1"/>
    <property type="molecule type" value="Genomic_DNA"/>
</dbReference>
<feature type="compositionally biased region" description="Basic and acidic residues" evidence="2">
    <location>
        <begin position="88"/>
        <end position="100"/>
    </location>
</feature>
<evidence type="ECO:0000256" key="2">
    <source>
        <dbReference type="SAM" id="MobiDB-lite"/>
    </source>
</evidence>
<organism evidence="3 4">
    <name type="scientific">Thermosporothrix hazakensis</name>
    <dbReference type="NCBI Taxonomy" id="644383"/>
    <lineage>
        <taxon>Bacteria</taxon>
        <taxon>Bacillati</taxon>
        <taxon>Chloroflexota</taxon>
        <taxon>Ktedonobacteria</taxon>
        <taxon>Ktedonobacterales</taxon>
        <taxon>Thermosporotrichaceae</taxon>
        <taxon>Thermosporothrix</taxon>
    </lineage>
</organism>
<feature type="coiled-coil region" evidence="1">
    <location>
        <begin position="13"/>
        <end position="40"/>
    </location>
</feature>
<keyword evidence="4" id="KW-1185">Reference proteome</keyword>
<name>A0A326UL96_THEHA</name>
<accession>A0A326UL96</accession>
<feature type="region of interest" description="Disordered" evidence="2">
    <location>
        <begin position="115"/>
        <end position="137"/>
    </location>
</feature>
<feature type="region of interest" description="Disordered" evidence="2">
    <location>
        <begin position="70"/>
        <end position="100"/>
    </location>
</feature>
<reference evidence="3 4" key="1">
    <citation type="submission" date="2018-06" db="EMBL/GenBank/DDBJ databases">
        <title>Genomic Encyclopedia of Archaeal and Bacterial Type Strains, Phase II (KMG-II): from individual species to whole genera.</title>
        <authorList>
            <person name="Goeker M."/>
        </authorList>
    </citation>
    <scope>NUCLEOTIDE SEQUENCE [LARGE SCALE GENOMIC DNA]</scope>
    <source>
        <strain evidence="3 4">ATCC BAA-1881</strain>
    </source>
</reference>
<evidence type="ECO:0000313" key="4">
    <source>
        <dbReference type="Proteomes" id="UP000248806"/>
    </source>
</evidence>
<protein>
    <submittedName>
        <fullName evidence="3">Uncharacterized protein</fullName>
    </submittedName>
</protein>
<evidence type="ECO:0000313" key="3">
    <source>
        <dbReference type="EMBL" id="PZW30504.1"/>
    </source>
</evidence>
<feature type="compositionally biased region" description="Polar residues" evidence="2">
    <location>
        <begin position="78"/>
        <end position="87"/>
    </location>
</feature>
<dbReference type="RefSeq" id="WP_111322280.1">
    <property type="nucleotide sequence ID" value="NZ_BIFX01000001.1"/>
</dbReference>
<dbReference type="Proteomes" id="UP000248806">
    <property type="component" value="Unassembled WGS sequence"/>
</dbReference>
<sequence length="150" mass="16881">MGGNSFELLMQSIIQQQKVMEALEAENRELRLQIQELKEGRGVYIDICGTRFALRVDTLTPQATAPLTEYNVTPVVSEETQQPQAQETGKDEGNEQKKESSFLEEIMIDEFAAQTTSPMSVWKGSAQKQPINEEEKAALRRELSGSFILE</sequence>
<comment type="caution">
    <text evidence="3">The sequence shown here is derived from an EMBL/GenBank/DDBJ whole genome shotgun (WGS) entry which is preliminary data.</text>
</comment>
<evidence type="ECO:0000256" key="1">
    <source>
        <dbReference type="SAM" id="Coils"/>
    </source>
</evidence>
<keyword evidence="1" id="KW-0175">Coiled coil</keyword>
<dbReference type="OrthoDB" id="163570at2"/>
<proteinExistence type="predicted"/>
<gene>
    <name evidence="3" type="ORF">EI42_02475</name>
</gene>